<evidence type="ECO:0000313" key="16">
    <source>
        <dbReference type="Proteomes" id="UP001217089"/>
    </source>
</evidence>
<dbReference type="InterPro" id="IPR009060">
    <property type="entry name" value="UBA-like_sf"/>
</dbReference>
<feature type="region of interest" description="Disordered" evidence="11">
    <location>
        <begin position="742"/>
        <end position="761"/>
    </location>
</feature>
<dbReference type="InterPro" id="IPR011009">
    <property type="entry name" value="Kinase-like_dom_sf"/>
</dbReference>
<evidence type="ECO:0000256" key="3">
    <source>
        <dbReference type="ARBA" id="ARBA00022679"/>
    </source>
</evidence>
<evidence type="ECO:0000256" key="5">
    <source>
        <dbReference type="ARBA" id="ARBA00022777"/>
    </source>
</evidence>
<dbReference type="Pfam" id="PF07714">
    <property type="entry name" value="PK_Tyr_Ser-Thr"/>
    <property type="match status" value="1"/>
</dbReference>
<keyword evidence="3" id="KW-0808">Transferase</keyword>
<evidence type="ECO:0000256" key="10">
    <source>
        <dbReference type="PROSITE-ProRule" id="PRU10141"/>
    </source>
</evidence>
<feature type="region of interest" description="Disordered" evidence="11">
    <location>
        <begin position="805"/>
        <end position="828"/>
    </location>
</feature>
<evidence type="ECO:0000256" key="9">
    <source>
        <dbReference type="PROSITE-ProRule" id="PRU00192"/>
    </source>
</evidence>
<dbReference type="PROSITE" id="PS00107">
    <property type="entry name" value="PROTEIN_KINASE_ATP"/>
    <property type="match status" value="1"/>
</dbReference>
<feature type="region of interest" description="Disordered" evidence="11">
    <location>
        <begin position="857"/>
        <end position="894"/>
    </location>
</feature>
<keyword evidence="5" id="KW-0418">Kinase</keyword>
<dbReference type="PROSITE" id="PS50002">
    <property type="entry name" value="SH3"/>
    <property type="match status" value="1"/>
</dbReference>
<dbReference type="InterPro" id="IPR001245">
    <property type="entry name" value="Ser-Thr/Tyr_kinase_cat_dom"/>
</dbReference>
<dbReference type="SMART" id="SM00219">
    <property type="entry name" value="TyrKc"/>
    <property type="match status" value="1"/>
</dbReference>
<evidence type="ECO:0000256" key="6">
    <source>
        <dbReference type="ARBA" id="ARBA00022840"/>
    </source>
</evidence>
<evidence type="ECO:0000256" key="4">
    <source>
        <dbReference type="ARBA" id="ARBA00022741"/>
    </source>
</evidence>
<feature type="compositionally biased region" description="Polar residues" evidence="11">
    <location>
        <begin position="1066"/>
        <end position="1082"/>
    </location>
</feature>
<dbReference type="InterPro" id="IPR050198">
    <property type="entry name" value="Non-receptor_tyrosine_kinases"/>
</dbReference>
<sequence length="1251" mass="140530">MKKNKRNCVKETKISKKEEKKNKKYLKDSDNADRIDKIEYLTNGIKCDEQEVHNLLNCDDKLETVDCQSDHYKKITDFSITVSSTSSDKDGCTYIEQVAYSQQSDKDGNMNEEDGLEWLYDLLTDVQLEQFLSKLRDDLQVTRLSHFDYVKPEDLEKIGMGKPAVRRLLDAVKKKKGVKKSTILDKILPGNKVNSDKTLTIKKSNVTSPTKYASEQHLTCLINEKAIVLFGKLGNGSFGVVRRGDWTQSSGTKKSVAVKILRSDALSLPGAFEDFIKEVNAMHTLDHPNLIRLYGIVLSAPLMMVTELAPLGSLLDRLRRHDEQKILITTLCDYAVQIATGMGYLESKRFIHRDLACRNVLLASPEKIKIGDFGLMRALPSQEDHYVMCAPESLKIRQFSHASDTWMFGVTLWEMFTYGQEPWLGFNGSQKIDVEDERLKKPDHCPTDIYQLMLQCWAYKPTDRPTFLALKDFLCEVRPAEMKVVQRFHEEGKLQIEEGDYVTIIDGRSDCYWWKGQNKRTLDVNTFPRLCVDPQRKLAVYLGNPMEPPDLHGNEEVVKPTQLPDRNKKPFSYQGISTGRKFNYSKLVNDPSADEGNTSQKVPTKATAYVPGTARQITPSEKSNRLSKTDPTCDDKPLIDLSDETDGTTNLMKRTAPSTLSLFDTLLSQNTTSYGQDGLHKPLIQDGSTPSDPFDLNPSIKSMFVTKTDTGSVYRSSKQPVIYSRPQPQSMNQKINNEFTESVASSHNNQSSDNNVKPSKLVVHPGTKFGSLPNTFESLPNRQKIPEQIKNDLDKSEVPFVPKKTVNISSDLPDPPLTSNSSGLAPKTNFHQMPDDQLKANKAFDWLNDAISNFAMSRSSKPSTPDHLDKSSSIPQYDEVPVEDSTGVIDGKPVYCNGPRYDEVPLVDDPRDIRLPVSKRTVLPLNQGPRYDEVPTEYDSSDIKLPQQKQIYAPQSVISDDASWDSFDSDFDDVDDSDGKFAVSAPVAIEKSPSREPPPPLPPRDYLSSSLDSGRGTFNKNPKPRINPIVQDGHQVSQTHYFLIPPKREQQCHSPNTAQVKPFSVDGNQLHNPINRPSSGLEYQNISSIDSTSKRLSSASDDLSWTGITGFKPVGTDNSLNTTSYERKYSKKHNTYTAPVKSASRPITTYKKSSTGQPAFTSSSPREHVAKVMSSVIGVTDDECHAALCHCQWDTDQAVKYLKIEQLFRMGITSREHCQKLLETLHWNLELASSVMIDEFKSSKPSMESTV</sequence>
<feature type="binding site" evidence="10">
    <location>
        <position position="259"/>
    </location>
    <ligand>
        <name>ATP</name>
        <dbReference type="ChEBI" id="CHEBI:30616"/>
    </ligand>
</feature>
<feature type="domain" description="UBA" evidence="14">
    <location>
        <begin position="1194"/>
        <end position="1239"/>
    </location>
</feature>
<feature type="region of interest" description="Disordered" evidence="11">
    <location>
        <begin position="617"/>
        <end position="646"/>
    </location>
</feature>
<dbReference type="InterPro" id="IPR017441">
    <property type="entry name" value="Protein_kinase_ATP_BS"/>
</dbReference>
<evidence type="ECO:0000313" key="15">
    <source>
        <dbReference type="EMBL" id="KAJ8320030.1"/>
    </source>
</evidence>
<evidence type="ECO:0000256" key="7">
    <source>
        <dbReference type="ARBA" id="ARBA00023137"/>
    </source>
</evidence>
<feature type="domain" description="Protein kinase" evidence="13">
    <location>
        <begin position="227"/>
        <end position="474"/>
    </location>
</feature>
<evidence type="ECO:0000256" key="11">
    <source>
        <dbReference type="SAM" id="MobiDB-lite"/>
    </source>
</evidence>
<evidence type="ECO:0000256" key="8">
    <source>
        <dbReference type="ARBA" id="ARBA00047899"/>
    </source>
</evidence>
<reference evidence="15 16" key="1">
    <citation type="submission" date="2022-12" db="EMBL/GenBank/DDBJ databases">
        <title>Chromosome-level genome of Tegillarca granosa.</title>
        <authorList>
            <person name="Kim J."/>
        </authorList>
    </citation>
    <scope>NUCLEOTIDE SEQUENCE [LARGE SCALE GENOMIC DNA]</scope>
    <source>
        <strain evidence="15">Teg-2019</strain>
        <tissue evidence="15">Adductor muscle</tissue>
    </source>
</reference>
<dbReference type="PROSITE" id="PS00109">
    <property type="entry name" value="PROTEIN_KINASE_TYR"/>
    <property type="match status" value="1"/>
</dbReference>
<keyword evidence="2 9" id="KW-0728">SH3 domain</keyword>
<keyword evidence="4 10" id="KW-0547">Nucleotide-binding</keyword>
<dbReference type="InterPro" id="IPR015940">
    <property type="entry name" value="UBA"/>
</dbReference>
<dbReference type="SUPFAM" id="SSF46934">
    <property type="entry name" value="UBA-like"/>
    <property type="match status" value="1"/>
</dbReference>
<feature type="region of interest" description="Disordered" evidence="11">
    <location>
        <begin position="1062"/>
        <end position="1082"/>
    </location>
</feature>
<dbReference type="SUPFAM" id="SSF50044">
    <property type="entry name" value="SH3-domain"/>
    <property type="match status" value="1"/>
</dbReference>
<gene>
    <name evidence="15" type="ORF">KUTeg_001617</name>
</gene>
<feature type="compositionally biased region" description="Polar residues" evidence="11">
    <location>
        <begin position="742"/>
        <end position="757"/>
    </location>
</feature>
<dbReference type="PROSITE" id="PS50030">
    <property type="entry name" value="UBA"/>
    <property type="match status" value="1"/>
</dbReference>
<keyword evidence="16" id="KW-1185">Reference proteome</keyword>
<comment type="caution">
    <text evidence="15">The sequence shown here is derived from an EMBL/GenBank/DDBJ whole genome shotgun (WGS) entry which is preliminary data.</text>
</comment>
<dbReference type="CDD" id="cd05040">
    <property type="entry name" value="PTKc_Ack_like"/>
    <property type="match status" value="1"/>
</dbReference>
<name>A0ABQ9FS14_TEGGR</name>
<dbReference type="Gene3D" id="1.10.510.10">
    <property type="entry name" value="Transferase(Phosphotransferase) domain 1"/>
    <property type="match status" value="1"/>
</dbReference>
<dbReference type="EC" id="2.7.10.2" evidence="1"/>
<dbReference type="InterPro" id="IPR055175">
    <property type="entry name" value="ACK/TNK-like_SAM"/>
</dbReference>
<dbReference type="EMBL" id="JARBDR010000141">
    <property type="protein sequence ID" value="KAJ8320030.1"/>
    <property type="molecule type" value="Genomic_DNA"/>
</dbReference>
<keyword evidence="7" id="KW-0829">Tyrosine-protein kinase</keyword>
<dbReference type="InterPro" id="IPR049587">
    <property type="entry name" value="TNK-like_SAM"/>
</dbReference>
<evidence type="ECO:0000259" key="14">
    <source>
        <dbReference type="PROSITE" id="PS50030"/>
    </source>
</evidence>
<dbReference type="PANTHER" id="PTHR24418">
    <property type="entry name" value="TYROSINE-PROTEIN KINASE"/>
    <property type="match status" value="1"/>
</dbReference>
<proteinExistence type="predicted"/>
<accession>A0ABQ9FS14</accession>
<dbReference type="InterPro" id="IPR036028">
    <property type="entry name" value="SH3-like_dom_sf"/>
</dbReference>
<dbReference type="SUPFAM" id="SSF56112">
    <property type="entry name" value="Protein kinase-like (PK-like)"/>
    <property type="match status" value="1"/>
</dbReference>
<dbReference type="Proteomes" id="UP001217089">
    <property type="component" value="Unassembled WGS sequence"/>
</dbReference>
<feature type="domain" description="SH3" evidence="12">
    <location>
        <begin position="477"/>
        <end position="537"/>
    </location>
</feature>
<dbReference type="InterPro" id="IPR001452">
    <property type="entry name" value="SH3_domain"/>
</dbReference>
<feature type="region of interest" description="Disordered" evidence="11">
    <location>
        <begin position="984"/>
        <end position="1028"/>
    </location>
</feature>
<dbReference type="CDD" id="cd14328">
    <property type="entry name" value="UBA_TNK1"/>
    <property type="match status" value="1"/>
</dbReference>
<dbReference type="PRINTS" id="PR00109">
    <property type="entry name" value="TYRKINASE"/>
</dbReference>
<dbReference type="PROSITE" id="PS50011">
    <property type="entry name" value="PROTEIN_KINASE_DOM"/>
    <property type="match status" value="1"/>
</dbReference>
<dbReference type="Gene3D" id="3.30.200.20">
    <property type="entry name" value="Phosphorylase Kinase, domain 1"/>
    <property type="match status" value="1"/>
</dbReference>
<protein>
    <recommendedName>
        <fullName evidence="1">non-specific protein-tyrosine kinase</fullName>
        <ecNumber evidence="1">2.7.10.2</ecNumber>
    </recommendedName>
</protein>
<evidence type="ECO:0000259" key="13">
    <source>
        <dbReference type="PROSITE" id="PS50011"/>
    </source>
</evidence>
<dbReference type="InterPro" id="IPR020635">
    <property type="entry name" value="Tyr_kinase_cat_dom"/>
</dbReference>
<dbReference type="InterPro" id="IPR000719">
    <property type="entry name" value="Prot_kinase_dom"/>
</dbReference>
<dbReference type="CDD" id="cd09539">
    <property type="entry name" value="SAM_TNK-like"/>
    <property type="match status" value="1"/>
</dbReference>
<keyword evidence="6 10" id="KW-0067">ATP-binding</keyword>
<comment type="catalytic activity">
    <reaction evidence="8">
        <text>L-threonyl-[protein] + ATP = O-phospho-L-threonyl-[protein] + ADP + H(+)</text>
        <dbReference type="Rhea" id="RHEA:46608"/>
        <dbReference type="Rhea" id="RHEA-COMP:11060"/>
        <dbReference type="Rhea" id="RHEA-COMP:11605"/>
        <dbReference type="ChEBI" id="CHEBI:15378"/>
        <dbReference type="ChEBI" id="CHEBI:30013"/>
        <dbReference type="ChEBI" id="CHEBI:30616"/>
        <dbReference type="ChEBI" id="CHEBI:61977"/>
        <dbReference type="ChEBI" id="CHEBI:456216"/>
        <dbReference type="EC" id="2.7.11.1"/>
    </reaction>
</comment>
<feature type="compositionally biased region" description="Basic and acidic residues" evidence="11">
    <location>
        <begin position="622"/>
        <end position="638"/>
    </location>
</feature>
<feature type="compositionally biased region" description="Low complexity" evidence="11">
    <location>
        <begin position="1004"/>
        <end position="1013"/>
    </location>
</feature>
<evidence type="ECO:0000259" key="12">
    <source>
        <dbReference type="PROSITE" id="PS50002"/>
    </source>
</evidence>
<dbReference type="InterPro" id="IPR008266">
    <property type="entry name" value="Tyr_kinase_AS"/>
</dbReference>
<dbReference type="Pfam" id="PF22931">
    <property type="entry name" value="SAM_TNK"/>
    <property type="match status" value="1"/>
</dbReference>
<organism evidence="15 16">
    <name type="scientific">Tegillarca granosa</name>
    <name type="common">Malaysian cockle</name>
    <name type="synonym">Anadara granosa</name>
    <dbReference type="NCBI Taxonomy" id="220873"/>
    <lineage>
        <taxon>Eukaryota</taxon>
        <taxon>Metazoa</taxon>
        <taxon>Spiralia</taxon>
        <taxon>Lophotrochozoa</taxon>
        <taxon>Mollusca</taxon>
        <taxon>Bivalvia</taxon>
        <taxon>Autobranchia</taxon>
        <taxon>Pteriomorphia</taxon>
        <taxon>Arcoida</taxon>
        <taxon>Arcoidea</taxon>
        <taxon>Arcidae</taxon>
        <taxon>Tegillarca</taxon>
    </lineage>
</organism>
<evidence type="ECO:0000256" key="2">
    <source>
        <dbReference type="ARBA" id="ARBA00022443"/>
    </source>
</evidence>
<evidence type="ECO:0000256" key="1">
    <source>
        <dbReference type="ARBA" id="ARBA00011903"/>
    </source>
</evidence>